<dbReference type="CDD" id="cd05466">
    <property type="entry name" value="PBP2_LTTR_substrate"/>
    <property type="match status" value="1"/>
</dbReference>
<reference evidence="6 7" key="1">
    <citation type="submission" date="2014-12" db="EMBL/GenBank/DDBJ databases">
        <title>Draft genome sequence of Cohnella kolymensis strain B-2846.</title>
        <authorList>
            <person name="Karlyshev A.V."/>
            <person name="Kudryashova E.B."/>
        </authorList>
    </citation>
    <scope>NUCLEOTIDE SEQUENCE [LARGE SCALE GENOMIC DNA]</scope>
    <source>
        <strain evidence="6 7">VKM B-2846</strain>
    </source>
</reference>
<dbReference type="Gene3D" id="3.40.190.290">
    <property type="match status" value="1"/>
</dbReference>
<keyword evidence="4" id="KW-0804">Transcription</keyword>
<dbReference type="InterPro" id="IPR000847">
    <property type="entry name" value="LysR_HTH_N"/>
</dbReference>
<feature type="domain" description="HTH lysR-type" evidence="5">
    <location>
        <begin position="1"/>
        <end position="58"/>
    </location>
</feature>
<dbReference type="PANTHER" id="PTHR30126">
    <property type="entry name" value="HTH-TYPE TRANSCRIPTIONAL REGULATOR"/>
    <property type="match status" value="1"/>
</dbReference>
<keyword evidence="2" id="KW-0805">Transcription regulation</keyword>
<dbReference type="InterPro" id="IPR036388">
    <property type="entry name" value="WH-like_DNA-bd_sf"/>
</dbReference>
<dbReference type="EMBL" id="JXAL01000016">
    <property type="protein sequence ID" value="KIL35962.1"/>
    <property type="molecule type" value="Genomic_DNA"/>
</dbReference>
<dbReference type="PANTHER" id="PTHR30126:SF40">
    <property type="entry name" value="HTH-TYPE TRANSCRIPTIONAL REGULATOR GLTR"/>
    <property type="match status" value="1"/>
</dbReference>
<evidence type="ECO:0000313" key="6">
    <source>
        <dbReference type="EMBL" id="KIL35962.1"/>
    </source>
</evidence>
<dbReference type="Proteomes" id="UP000054526">
    <property type="component" value="Unassembled WGS sequence"/>
</dbReference>
<evidence type="ECO:0000256" key="4">
    <source>
        <dbReference type="ARBA" id="ARBA00023163"/>
    </source>
</evidence>
<evidence type="ECO:0000256" key="2">
    <source>
        <dbReference type="ARBA" id="ARBA00023015"/>
    </source>
</evidence>
<evidence type="ECO:0000256" key="3">
    <source>
        <dbReference type="ARBA" id="ARBA00023125"/>
    </source>
</evidence>
<keyword evidence="7" id="KW-1185">Reference proteome</keyword>
<dbReference type="PROSITE" id="PS50931">
    <property type="entry name" value="HTH_LYSR"/>
    <property type="match status" value="1"/>
</dbReference>
<dbReference type="SUPFAM" id="SSF53850">
    <property type="entry name" value="Periplasmic binding protein-like II"/>
    <property type="match status" value="1"/>
</dbReference>
<dbReference type="InterPro" id="IPR036390">
    <property type="entry name" value="WH_DNA-bd_sf"/>
</dbReference>
<comment type="similarity">
    <text evidence="1">Belongs to the LysR transcriptional regulatory family.</text>
</comment>
<proteinExistence type="inferred from homology"/>
<dbReference type="Pfam" id="PF00126">
    <property type="entry name" value="HTH_1"/>
    <property type="match status" value="1"/>
</dbReference>
<gene>
    <name evidence="6" type="ORF">SD71_11480</name>
</gene>
<name>A0ABR5A4W0_9BACL</name>
<dbReference type="Pfam" id="PF03466">
    <property type="entry name" value="LysR_substrate"/>
    <property type="match status" value="1"/>
</dbReference>
<keyword evidence="3" id="KW-0238">DNA-binding</keyword>
<sequence>MDMLQLETFVNLVKQGNFSRTAKDLGVSQPTVTIRIKALEDDLGLPLILRMGNQVKLTPAGQTLYEHIERSLRVLREGMEQCRGQHSVETVRLSIAGTPNLCAYVVPKLLGTIYREHPDWQLSLSTARSWEVTEQVLDEVCQIGFINGFYKHPEVATFPLFKDPFYLMAQPGHPLCRRETITLYDLREESLFTYKLESNMSYMIKNLFRDINMRTDLLMELSDSYTMKRMILEGNGIGFMPWSAAEQDVASGRLEILPLELPVPLSREVNVITLQKNVYRKEVAECLDFLFQAHAPVTSDFLIAR</sequence>
<evidence type="ECO:0000259" key="5">
    <source>
        <dbReference type="PROSITE" id="PS50931"/>
    </source>
</evidence>
<evidence type="ECO:0000313" key="7">
    <source>
        <dbReference type="Proteomes" id="UP000054526"/>
    </source>
</evidence>
<dbReference type="InterPro" id="IPR005119">
    <property type="entry name" value="LysR_subst-bd"/>
</dbReference>
<dbReference type="SUPFAM" id="SSF46785">
    <property type="entry name" value="Winged helix' DNA-binding domain"/>
    <property type="match status" value="1"/>
</dbReference>
<dbReference type="PRINTS" id="PR00039">
    <property type="entry name" value="HTHLYSR"/>
</dbReference>
<evidence type="ECO:0000256" key="1">
    <source>
        <dbReference type="ARBA" id="ARBA00009437"/>
    </source>
</evidence>
<organism evidence="6 7">
    <name type="scientific">Cohnella kolymensis</name>
    <dbReference type="NCBI Taxonomy" id="1590652"/>
    <lineage>
        <taxon>Bacteria</taxon>
        <taxon>Bacillati</taxon>
        <taxon>Bacillota</taxon>
        <taxon>Bacilli</taxon>
        <taxon>Bacillales</taxon>
        <taxon>Paenibacillaceae</taxon>
        <taxon>Cohnella</taxon>
    </lineage>
</organism>
<protein>
    <recommendedName>
        <fullName evidence="5">HTH lysR-type domain-containing protein</fullName>
    </recommendedName>
</protein>
<comment type="caution">
    <text evidence="6">The sequence shown here is derived from an EMBL/GenBank/DDBJ whole genome shotgun (WGS) entry which is preliminary data.</text>
</comment>
<accession>A0ABR5A4W0</accession>
<dbReference type="Gene3D" id="1.10.10.10">
    <property type="entry name" value="Winged helix-like DNA-binding domain superfamily/Winged helix DNA-binding domain"/>
    <property type="match status" value="1"/>
</dbReference>